<dbReference type="InterPro" id="IPR020859">
    <property type="entry name" value="ROC"/>
</dbReference>
<dbReference type="GO" id="GO:0005524">
    <property type="term" value="F:ATP binding"/>
    <property type="evidence" value="ECO:0007669"/>
    <property type="project" value="UniProtKB-KW"/>
</dbReference>
<dbReference type="PRINTS" id="PR00449">
    <property type="entry name" value="RASTRNSFRMNG"/>
</dbReference>
<feature type="region of interest" description="Disordered" evidence="11">
    <location>
        <begin position="1"/>
        <end position="36"/>
    </location>
</feature>
<dbReference type="PANTHER" id="PTHR47508">
    <property type="entry name" value="SAM DOMAIN-CONTAINING PROTEIN-RELATED"/>
    <property type="match status" value="1"/>
</dbReference>
<feature type="compositionally biased region" description="Pro residues" evidence="11">
    <location>
        <begin position="798"/>
        <end position="811"/>
    </location>
</feature>
<evidence type="ECO:0000313" key="13">
    <source>
        <dbReference type="Proteomes" id="UP000085678"/>
    </source>
</evidence>
<keyword evidence="7" id="KW-0067">ATP-binding</keyword>
<evidence type="ECO:0000256" key="9">
    <source>
        <dbReference type="ARBA" id="ARBA00047899"/>
    </source>
</evidence>
<feature type="region of interest" description="Disordered" evidence="11">
    <location>
        <begin position="2810"/>
        <end position="2841"/>
    </location>
</feature>
<evidence type="ECO:0000256" key="1">
    <source>
        <dbReference type="ARBA" id="ARBA00012513"/>
    </source>
</evidence>
<name>A0A1S3K095_LINAN</name>
<evidence type="ECO:0000256" key="11">
    <source>
        <dbReference type="SAM" id="MobiDB-lite"/>
    </source>
</evidence>
<dbReference type="InterPro" id="IPR036388">
    <property type="entry name" value="WH-like_DNA-bd_sf"/>
</dbReference>
<feature type="compositionally biased region" description="Basic and acidic residues" evidence="11">
    <location>
        <begin position="2745"/>
        <end position="2755"/>
    </location>
</feature>
<evidence type="ECO:0000256" key="4">
    <source>
        <dbReference type="ARBA" id="ARBA00022737"/>
    </source>
</evidence>
<dbReference type="Pfam" id="PF25497">
    <property type="entry name" value="COR-B"/>
    <property type="match status" value="1"/>
</dbReference>
<dbReference type="InterPro" id="IPR035897">
    <property type="entry name" value="Toll_tir_struct_dom_sf"/>
</dbReference>
<reference evidence="14" key="1">
    <citation type="submission" date="2025-08" db="UniProtKB">
        <authorList>
            <consortium name="RefSeq"/>
        </authorList>
    </citation>
    <scope>IDENTIFICATION</scope>
    <source>
        <tissue evidence="14">Gonads</tissue>
    </source>
</reference>
<dbReference type="EC" id="2.7.11.1" evidence="1"/>
<keyword evidence="2" id="KW-0433">Leucine-rich repeat</keyword>
<dbReference type="SUPFAM" id="SSF52540">
    <property type="entry name" value="P-loop containing nucleoside triphosphate hydrolases"/>
    <property type="match status" value="1"/>
</dbReference>
<evidence type="ECO:0000256" key="2">
    <source>
        <dbReference type="ARBA" id="ARBA00022614"/>
    </source>
</evidence>
<keyword evidence="4" id="KW-0677">Repeat</keyword>
<dbReference type="Gene3D" id="3.40.50.300">
    <property type="entry name" value="P-loop containing nucleotide triphosphate hydrolases"/>
    <property type="match status" value="1"/>
</dbReference>
<dbReference type="STRING" id="7574.A0A1S3K095"/>
<evidence type="ECO:0000256" key="8">
    <source>
        <dbReference type="ARBA" id="ARBA00023134"/>
    </source>
</evidence>
<dbReference type="Gene3D" id="3.30.70.1390">
    <property type="entry name" value="ROC domain from the Parkinson's disease-associated leucine-rich repeat kinase 2"/>
    <property type="match status" value="1"/>
</dbReference>
<evidence type="ECO:0000256" key="5">
    <source>
        <dbReference type="ARBA" id="ARBA00022741"/>
    </source>
</evidence>
<proteinExistence type="predicted"/>
<comment type="catalytic activity">
    <reaction evidence="10">
        <text>L-seryl-[protein] + ATP = O-phospho-L-seryl-[protein] + ADP + H(+)</text>
        <dbReference type="Rhea" id="RHEA:17989"/>
        <dbReference type="Rhea" id="RHEA-COMP:9863"/>
        <dbReference type="Rhea" id="RHEA-COMP:11604"/>
        <dbReference type="ChEBI" id="CHEBI:15378"/>
        <dbReference type="ChEBI" id="CHEBI:29999"/>
        <dbReference type="ChEBI" id="CHEBI:30616"/>
        <dbReference type="ChEBI" id="CHEBI:83421"/>
        <dbReference type="ChEBI" id="CHEBI:456216"/>
        <dbReference type="EC" id="2.7.11.1"/>
    </reaction>
</comment>
<accession>A0A1S3K095</accession>
<dbReference type="Proteomes" id="UP000085678">
    <property type="component" value="Unplaced"/>
</dbReference>
<feature type="compositionally biased region" description="Basic and acidic residues" evidence="11">
    <location>
        <begin position="747"/>
        <end position="758"/>
    </location>
</feature>
<sequence>MMMKKKFMSEPPLPPPPLPQTEAVSKHDPNLSETKNYTRPAIDPLALRAVKLKATNSQKDPSRVLGYKELYEDLNPTDVNVHNIPERALYSLPVMAVTKIIKAAHPQPFTLNFKGLDVLTDLLFSHLALEEKKHENFDGIKTIDCSGCRYLTDYGVQWMCKVFKSLEEVILDGCPLLTEKSLWSLLRLGVKKISMRGTMVTFVPFLHKERRSNDKGPSHMGLLEGVCVDLDGCPIHTPFPSKQHMTKLQKWIAGFDREEVHILSQSHIITEKLVILNSQAPYSFSHWLMTGQRKECQNRVSFTEAWKVDVDLPPHDHVFYNMVELSGPEKDLSSLFVSEDCLVVVPFLASKFTSKDRLKFWICVQHDRLMHQKDRPYRVIFVKMTEMGEDGKDAKTDIDLSEKELEDSLQERRDSVLLEKILYDPSFKLSKDLKFSGQQKYSSFVNSRASMHNPVLLKTSLDDKESIKKFWETLKNEMVWNERDPQEKDPQDDHLKQMAKSDQWLSSPEMIEVMKAVQRLGKKQAVISFPDLYKELVKDIEGCKLLVSNGDQSLLSSESKSVEEKMLEETNKAIGPAYFYYQKVVERMHRQGMCLFFPNIKNQPVITDFSWLQTELNRMISIQEVSIPVPQNKQPGDGIDTLYTILEKFGIIIRQTKEFLLTFNLPEEPDFPMDSYWSNAPASNEVQLSKCFLPVPELPPGWFSLLLRNCTKIAPSLLIWKNGLLAQHGAISVLLEKIVIPKYEPVCDKSTDKDENKEPPPLIGVKINEENSGPSPPEAIEETPEKKSENDQEASVSIPPPPPPPPPPLPPRSYKASGSRPLPPPRPPKQIKRFPEGATVVYLAVRTTYVLERKSSQDSIMKCLWSVLMNYLHITGYTAQKYMICTQIFTPCPHWKVEDTCNRTKFYRHHMVATKDSLNQGEPTAKCADCKKEISLDHVLGPRNLTKNHGLAPVHTIEQIQFDVNPKVDYNKCFLCNHCAYEGMDCPFNGTDGETSRHCGCKNKALLCHHCGVCSRCTKFLNKVKRTMSPGLGPSKPFGAVQMYNSDRYSVVRGSHIDNGGKAPLSLSSKWASLDPIHFPYFEVMVVPEKNAVTTEIVRAHGKPFLQYNLKSGVIADYGDENNVIEHKDDKWIVSETSTIRFHMRFDTDGSCKALDKGKVRIDLYKNGEIIFTKKTQLQILCGMVTLRAIRSYIFLHAPGLQEIGLPPPRKPVTDMLVEIKSKTSETYILAEIAERNTDFYVFKSVMDQNPEKIFLEPFSTDIFPVYYSFYNNLPSDYFTIVELDECPHCKERNIQKLSECEYCATSLRQMELVVSKKKELKGNKLQRLLDRNRVPLWLFPQCQRANMEPYPTPLADQIFSRGCEMHIQAPAQMACQLAQRLPFMDDIIFAQKDVAFTGRVAVVLPSYDYNKLHSVELSHMRQEALTRASAKMRLHPLCYFRANAVEMLVGLSDRKLSREEYGKFWQMHLLDSPGEEVNQIEIWDCMAVLLCCHTILNSKELELVSFKKIFPDSELTESEVKKLLPGLLDLYAQALMMHVPRLDLQSFIHKSHLATAARHIVSIGQQNKMLQYMITQDGDELLLCQAHSNCLMDKNDKERKLTEFPMSNFCIEGVSHAPLIRSLSISNAGLEKLPEEFFSSFLSLVDLDVSKNLLVNLPRGIGSCRALCKLNLQKNQLETLPEDFADLKEYPLELDISGNSFPEFPEIVCHLENMIHLQANELLLVSLPVSFGKLKELQHLSMKNNCLHVLPPTFCQLKRLQSLSLSGMCWFKCQPKMFLSLAELVHSIKETRAEIWLKKHKDDEKTLYKFFDEDSNGLLDENEVAKMNASLFHIFPRFRGTEEQSGFPPEILDLESLEFLDLQYQGITHIPDGIGNLKKLDTLILSNNPYLETISPYTGRLPLKRLALEDCPSVRTPPKEIIAKGFQSTLVYLRRLLSGSVECKRTKLMLVGLGGVGKTSLVKAIMSGQGTTEKTTEVPQVTDGIDICTWTVTRDSDSISYSVWDFAGQTVYYNTHQFFLSDRAVYLLLWNIRQGHEHAGLDFWLNSIAVHAPKAPILVVGTHLDEVSKVEIPVEEMQEKYSQIKGFHFVSSHSGQGIPVLQDQLLDVTLAQSYMGEQIPKAWLNLEREILKLRSTQSVVKYDDIQTLSQTRTGIFDESELSQAVQFLHDLGSLQHFDSSFLKSHVVINPQWIVDVMSCVVSVMDSPIVDGNFDHKDIPIVWKSYPEDLHSWLLRLTEEYDLTFQLPDKPVNLVPCLLPERQPHFEWPEVDRESGHREAKMVYKFDYLPAGLFNRAQVRLYEFSDSSVIWKRGSMLRKNGHVALLTQLRDSELHVKVIGTSPENVLFLVHEVYEGLIMESFQGVVYDYLMPCPDCSKAHVRDPHMFAASSIRRATQLKAPFLQCSKYFHVIPLRDLHSMMPPESSSDYDLQLVQTVRGLTDLRKDLTADIFISYCVADLPEKNESRVSPKDICRDLEDSGYRCWFPEDPSSQSLEATAIALRDARIFLACISDNYIEDGECCTMFKYATTTLKKNIVLVVLGNSMDWQTSQIGLLVAGELYVNMQQKDRYNSKLEELARKLDSNTLLKKDESVDYPPVFISYSWANSARAVQLGTRQVEGATGYGDPREYKDFLESHGIKCWLDIEQTGANGLFEDIAVGLQNAKLVVACISDQYALSANCNMEFRFAKTALNLPIVIVAVGSGLNWRQSEVGMLSINYPVIAHDQMEKLLALVKENLPKDDDQKTLIKKDGNEKKKHKEQVNQQQKTSSFQELYELAQRKFLRQVAKFANSFNMTPYPRLIVIDHTDEEEETNGEEQVEEVQPVEDDQEKEKESDPQADPQQQYCFKILCEHEQGWHIAGSAVLANNVNDAFLHKLIPYLVRIMAIVRHSKDITLNCITGEKGEKYFKWLEEAPQAVVSEWQEVYRELLEEVMAADKNKSMAGLARCHLPNGKTAWLCEEHRSHGRITVLNSDGNAVVSSLDSGKENIMLKELKAPDNELTQKYKAKNEEMAAAIKDKIKIVERSMQSQTSKPETSPVSDSAVNPIVAAAAEAMSLSTIPKTSQSRNKGKARFKAAGIVAAAAGVKNKSSACHIL</sequence>
<dbReference type="GeneID" id="106177527"/>
<organism evidence="13 14">
    <name type="scientific">Lingula anatina</name>
    <name type="common">Brachiopod</name>
    <name type="synonym">Lingula unguis</name>
    <dbReference type="NCBI Taxonomy" id="7574"/>
    <lineage>
        <taxon>Eukaryota</taxon>
        <taxon>Metazoa</taxon>
        <taxon>Spiralia</taxon>
        <taxon>Lophotrochozoa</taxon>
        <taxon>Brachiopoda</taxon>
        <taxon>Linguliformea</taxon>
        <taxon>Lingulata</taxon>
        <taxon>Lingulida</taxon>
        <taxon>Linguloidea</taxon>
        <taxon>Lingulidae</taxon>
        <taxon>Lingula</taxon>
    </lineage>
</organism>
<evidence type="ECO:0000256" key="3">
    <source>
        <dbReference type="ARBA" id="ARBA00022679"/>
    </source>
</evidence>
<dbReference type="Pfam" id="PF08477">
    <property type="entry name" value="Roc"/>
    <property type="match status" value="1"/>
</dbReference>
<keyword evidence="13" id="KW-1185">Reference proteome</keyword>
<feature type="region of interest" description="Disordered" evidence="11">
    <location>
        <begin position="747"/>
        <end position="833"/>
    </location>
</feature>
<dbReference type="GO" id="GO:0009966">
    <property type="term" value="P:regulation of signal transduction"/>
    <property type="evidence" value="ECO:0007669"/>
    <property type="project" value="UniProtKB-ARBA"/>
</dbReference>
<dbReference type="InterPro" id="IPR018247">
    <property type="entry name" value="EF_Hand_1_Ca_BS"/>
</dbReference>
<feature type="compositionally biased region" description="Acidic residues" evidence="11">
    <location>
        <begin position="2810"/>
        <end position="2830"/>
    </location>
</feature>
<dbReference type="OrthoDB" id="10252328at2759"/>
<dbReference type="Gene3D" id="1.10.10.10">
    <property type="entry name" value="Winged helix-like DNA-binding domain superfamily/Winged helix DNA-binding domain"/>
    <property type="match status" value="1"/>
</dbReference>
<gene>
    <name evidence="14" type="primary">LOC106177527</name>
</gene>
<dbReference type="GO" id="GO:0016301">
    <property type="term" value="F:kinase activity"/>
    <property type="evidence" value="ECO:0007669"/>
    <property type="project" value="UniProtKB-KW"/>
</dbReference>
<dbReference type="GO" id="GO:0007165">
    <property type="term" value="P:signal transduction"/>
    <property type="evidence" value="ECO:0007669"/>
    <property type="project" value="InterPro"/>
</dbReference>
<dbReference type="SMART" id="SM00369">
    <property type="entry name" value="LRR_TYP"/>
    <property type="match status" value="4"/>
</dbReference>
<evidence type="ECO:0000256" key="6">
    <source>
        <dbReference type="ARBA" id="ARBA00022777"/>
    </source>
</evidence>
<dbReference type="InterPro" id="IPR003591">
    <property type="entry name" value="Leu-rich_rpt_typical-subtyp"/>
</dbReference>
<dbReference type="PROSITE" id="PS00018">
    <property type="entry name" value="EF_HAND_1"/>
    <property type="match status" value="1"/>
</dbReference>
<keyword evidence="8" id="KW-0342">GTP-binding</keyword>
<keyword evidence="3" id="KW-0808">Transferase</keyword>
<dbReference type="PANTHER" id="PTHR47508:SF1">
    <property type="entry name" value="NON-SPECIFIC SERINE_THREONINE PROTEIN KINASE"/>
    <property type="match status" value="1"/>
</dbReference>
<evidence type="ECO:0000313" key="14">
    <source>
        <dbReference type="RefSeq" id="XP_013415784.1"/>
    </source>
</evidence>
<dbReference type="InterPro" id="IPR000157">
    <property type="entry name" value="TIR_dom"/>
</dbReference>
<dbReference type="Gene3D" id="3.40.50.10140">
    <property type="entry name" value="Toll/interleukin-1 receptor homology (TIR) domain"/>
    <property type="match status" value="2"/>
</dbReference>
<keyword evidence="5" id="KW-0547">Nucleotide-binding</keyword>
<dbReference type="Gene3D" id="3.80.10.10">
    <property type="entry name" value="Ribonuclease Inhibitor"/>
    <property type="match status" value="3"/>
</dbReference>
<dbReference type="SUPFAM" id="SSF52058">
    <property type="entry name" value="L domain-like"/>
    <property type="match status" value="1"/>
</dbReference>
<feature type="region of interest" description="Disordered" evidence="11">
    <location>
        <begin position="2745"/>
        <end position="2766"/>
    </location>
</feature>
<comment type="catalytic activity">
    <reaction evidence="9">
        <text>L-threonyl-[protein] + ATP = O-phospho-L-threonyl-[protein] + ADP + H(+)</text>
        <dbReference type="Rhea" id="RHEA:46608"/>
        <dbReference type="Rhea" id="RHEA-COMP:11060"/>
        <dbReference type="Rhea" id="RHEA-COMP:11605"/>
        <dbReference type="ChEBI" id="CHEBI:15378"/>
        <dbReference type="ChEBI" id="CHEBI:30013"/>
        <dbReference type="ChEBI" id="CHEBI:30616"/>
        <dbReference type="ChEBI" id="CHEBI:61977"/>
        <dbReference type="ChEBI" id="CHEBI:456216"/>
        <dbReference type="EC" id="2.7.11.1"/>
    </reaction>
</comment>
<evidence type="ECO:0000256" key="7">
    <source>
        <dbReference type="ARBA" id="ARBA00022840"/>
    </source>
</evidence>
<dbReference type="PROSITE" id="PS51424">
    <property type="entry name" value="ROC"/>
    <property type="match status" value="1"/>
</dbReference>
<dbReference type="RefSeq" id="XP_013415784.1">
    <property type="nucleotide sequence ID" value="XM_013560330.1"/>
</dbReference>
<dbReference type="InterPro" id="IPR057263">
    <property type="entry name" value="COR-B"/>
</dbReference>
<protein>
    <recommendedName>
        <fullName evidence="1">non-specific serine/threonine protein kinase</fullName>
        <ecNumber evidence="1">2.7.11.1</ecNumber>
    </recommendedName>
</protein>
<dbReference type="SMART" id="SM00175">
    <property type="entry name" value="RAB"/>
    <property type="match status" value="1"/>
</dbReference>
<dbReference type="InterPro" id="IPR032675">
    <property type="entry name" value="LRR_dom_sf"/>
</dbReference>
<dbReference type="Gene3D" id="3.30.310.200">
    <property type="match status" value="1"/>
</dbReference>
<evidence type="ECO:0000259" key="12">
    <source>
        <dbReference type="PROSITE" id="PS51424"/>
    </source>
</evidence>
<dbReference type="InParanoid" id="A0A1S3K095"/>
<dbReference type="Pfam" id="PF13676">
    <property type="entry name" value="TIR_2"/>
    <property type="match status" value="2"/>
</dbReference>
<dbReference type="SUPFAM" id="SSF52200">
    <property type="entry name" value="Toll/Interleukin receptor TIR domain"/>
    <property type="match status" value="2"/>
</dbReference>
<evidence type="ECO:0000256" key="10">
    <source>
        <dbReference type="ARBA" id="ARBA00048679"/>
    </source>
</evidence>
<dbReference type="SUPFAM" id="SSF52047">
    <property type="entry name" value="RNI-like"/>
    <property type="match status" value="1"/>
</dbReference>
<dbReference type="InterPro" id="IPR027417">
    <property type="entry name" value="P-loop_NTPase"/>
</dbReference>
<keyword evidence="6" id="KW-0418">Kinase</keyword>
<dbReference type="InterPro" id="IPR032171">
    <property type="entry name" value="COR-A"/>
</dbReference>
<dbReference type="KEGG" id="lak:106177527"/>
<feature type="domain" description="Roc" evidence="12">
    <location>
        <begin position="1940"/>
        <end position="2113"/>
    </location>
</feature>
<dbReference type="Pfam" id="PF16095">
    <property type="entry name" value="COR-A"/>
    <property type="match status" value="1"/>
</dbReference>